<keyword evidence="2 6" id="KW-0378">Hydrolase</keyword>
<feature type="site" description="Important for catalytic activity, responsible for pKa modulation of the active site Glu and correct orientation of both the proton donor and substrate" evidence="5">
    <location>
        <position position="138"/>
    </location>
</feature>
<keyword evidence="9" id="KW-1185">Reference proteome</keyword>
<dbReference type="EMBL" id="BOMV01000013">
    <property type="protein sequence ID" value="GIE94446.1"/>
    <property type="molecule type" value="Genomic_DNA"/>
</dbReference>
<dbReference type="InterPro" id="IPR023296">
    <property type="entry name" value="Glyco_hydro_beta-prop_sf"/>
</dbReference>
<dbReference type="AlphaFoldDB" id="A0A919MNV9"/>
<dbReference type="Pfam" id="PF04616">
    <property type="entry name" value="Glyco_hydro_43"/>
    <property type="match status" value="1"/>
</dbReference>
<dbReference type="InterPro" id="IPR051795">
    <property type="entry name" value="Glycosyl_Hydrlase_43"/>
</dbReference>
<dbReference type="GO" id="GO:0004553">
    <property type="term" value="F:hydrolase activity, hydrolyzing O-glycosyl compounds"/>
    <property type="evidence" value="ECO:0007669"/>
    <property type="project" value="InterPro"/>
</dbReference>
<dbReference type="InterPro" id="IPR013320">
    <property type="entry name" value="ConA-like_dom_sf"/>
</dbReference>
<evidence type="ECO:0000313" key="9">
    <source>
        <dbReference type="Proteomes" id="UP000636960"/>
    </source>
</evidence>
<dbReference type="PANTHER" id="PTHR42812:SF12">
    <property type="entry name" value="BETA-XYLOSIDASE-RELATED"/>
    <property type="match status" value="1"/>
</dbReference>
<dbReference type="Gene3D" id="2.115.10.20">
    <property type="entry name" value="Glycosyl hydrolase domain, family 43"/>
    <property type="match status" value="1"/>
</dbReference>
<comment type="similarity">
    <text evidence="1 6">Belongs to the glycosyl hydrolase 43 family.</text>
</comment>
<dbReference type="GO" id="GO:0005975">
    <property type="term" value="P:carbohydrate metabolic process"/>
    <property type="evidence" value="ECO:0007669"/>
    <property type="project" value="InterPro"/>
</dbReference>
<evidence type="ECO:0000256" key="4">
    <source>
        <dbReference type="PIRSR" id="PIRSR606710-1"/>
    </source>
</evidence>
<dbReference type="Proteomes" id="UP000636960">
    <property type="component" value="Unassembled WGS sequence"/>
</dbReference>
<sequence>MSSPRSVSPWIADNGDGTYRNPVLFADWSDPDVVRVGYDYYLIASSFNRVPGLPVLHSTDLVNWQQIGHALTRLTPEAFYSTPRRGCGVWAPAIRHHAGKFWITYPDPDHGIYVLTATDPAGPWSAPRLVLPGRGLIDPCPLWDTDGSAYLVHGWAKSRCGFNNRLTAYRMTPDLGRPLDTGSVLVDGDAIPGCRTLEGPKWYHRDGWYWIFAPGGGVANGWQYAMRSRSVLGHYEPRIVLAQGDTDVNGPHQGAWIDSPAGEDWFVHFQDQGAYGRVVHLQPMKWAADDWPVIGSGGTPVANHRKPADGPGVPYAPPVSDTFPGGVPGPQWTWPANPASGWLVPRTSGDGLRLACVPWPDSDLREVPNVLGQRLPAPAVRATTEVRLTAGTGARAGLLVHGHAYAWIGLERRAGATFLTCRSAEVDGSPERDLAAPVEVPADSSVLLEATVSEGAVVRFGALCDSARLDVGTAFTATPGGWIGATLALFATARPGNGAGHADFGSFEVT</sequence>
<dbReference type="PANTHER" id="PTHR42812">
    <property type="entry name" value="BETA-XYLOSIDASE"/>
    <property type="match status" value="1"/>
</dbReference>
<evidence type="ECO:0000256" key="5">
    <source>
        <dbReference type="PIRSR" id="PIRSR606710-2"/>
    </source>
</evidence>
<evidence type="ECO:0000256" key="2">
    <source>
        <dbReference type="ARBA" id="ARBA00022801"/>
    </source>
</evidence>
<proteinExistence type="inferred from homology"/>
<dbReference type="Gene3D" id="2.60.120.200">
    <property type="match status" value="1"/>
</dbReference>
<evidence type="ECO:0000313" key="8">
    <source>
        <dbReference type="EMBL" id="GIE94446.1"/>
    </source>
</evidence>
<evidence type="ECO:0000259" key="7">
    <source>
        <dbReference type="Pfam" id="PF17851"/>
    </source>
</evidence>
<reference evidence="8" key="1">
    <citation type="submission" date="2021-01" db="EMBL/GenBank/DDBJ databases">
        <title>Whole genome shotgun sequence of Actinoplanes rishiriensis NBRC 108556.</title>
        <authorList>
            <person name="Komaki H."/>
            <person name="Tamura T."/>
        </authorList>
    </citation>
    <scope>NUCLEOTIDE SEQUENCE</scope>
    <source>
        <strain evidence="8">NBRC 108556</strain>
    </source>
</reference>
<dbReference type="InterPro" id="IPR006710">
    <property type="entry name" value="Glyco_hydro_43"/>
</dbReference>
<keyword evidence="3 6" id="KW-0326">Glycosidase</keyword>
<dbReference type="CDD" id="cd09001">
    <property type="entry name" value="GH43_FsAxh1-like"/>
    <property type="match status" value="1"/>
</dbReference>
<dbReference type="SUPFAM" id="SSF75005">
    <property type="entry name" value="Arabinanase/levansucrase/invertase"/>
    <property type="match status" value="1"/>
</dbReference>
<dbReference type="RefSeq" id="WP_203780757.1">
    <property type="nucleotide sequence ID" value="NZ_BOMV01000013.1"/>
</dbReference>
<accession>A0A919MNV9</accession>
<evidence type="ECO:0000256" key="1">
    <source>
        <dbReference type="ARBA" id="ARBA00009865"/>
    </source>
</evidence>
<dbReference type="Pfam" id="PF17851">
    <property type="entry name" value="GH43_C2"/>
    <property type="match status" value="1"/>
</dbReference>
<evidence type="ECO:0000256" key="3">
    <source>
        <dbReference type="ARBA" id="ARBA00023295"/>
    </source>
</evidence>
<organism evidence="8 9">
    <name type="scientific">Paractinoplanes rishiriensis</name>
    <dbReference type="NCBI Taxonomy" id="1050105"/>
    <lineage>
        <taxon>Bacteria</taxon>
        <taxon>Bacillati</taxon>
        <taxon>Actinomycetota</taxon>
        <taxon>Actinomycetes</taxon>
        <taxon>Micromonosporales</taxon>
        <taxon>Micromonosporaceae</taxon>
        <taxon>Paractinoplanes</taxon>
    </lineage>
</organism>
<dbReference type="SUPFAM" id="SSF49899">
    <property type="entry name" value="Concanavalin A-like lectins/glucanases"/>
    <property type="match status" value="1"/>
</dbReference>
<comment type="caution">
    <text evidence="8">The sequence shown here is derived from an EMBL/GenBank/DDBJ whole genome shotgun (WGS) entry which is preliminary data.</text>
</comment>
<dbReference type="InterPro" id="IPR041542">
    <property type="entry name" value="GH43_C2"/>
</dbReference>
<name>A0A919MNV9_9ACTN</name>
<gene>
    <name evidence="8" type="ORF">Ari01nite_19110</name>
</gene>
<feature type="active site" description="Proton donor" evidence="4">
    <location>
        <position position="198"/>
    </location>
</feature>
<feature type="domain" description="Beta-xylosidase C-terminal Concanavalin A-like" evidence="7">
    <location>
        <begin position="320"/>
        <end position="509"/>
    </location>
</feature>
<protein>
    <submittedName>
        <fullName evidence="8">Beta-xylosidase</fullName>
    </submittedName>
</protein>
<evidence type="ECO:0000256" key="6">
    <source>
        <dbReference type="RuleBase" id="RU361187"/>
    </source>
</evidence>
<feature type="active site" description="Proton acceptor" evidence="4">
    <location>
        <position position="30"/>
    </location>
</feature>